<name>A0A4V1Z863_9GAMM</name>
<reference evidence="3 4" key="1">
    <citation type="submission" date="2019-02" db="EMBL/GenBank/DDBJ databases">
        <title>Genome sequences of Aliivibrio finisterrensis strains from farmed Atlantic salmon.</title>
        <authorList>
            <person name="Bowman J.P."/>
        </authorList>
    </citation>
    <scope>NUCLEOTIDE SEQUENCE [LARGE SCALE GENOMIC DNA]</scope>
    <source>
        <strain evidence="2 4">A21</strain>
        <strain evidence="1 3">A46</strain>
    </source>
</reference>
<evidence type="ECO:0000313" key="2">
    <source>
        <dbReference type="EMBL" id="RYU60238.1"/>
    </source>
</evidence>
<accession>A0A4V1Z863</accession>
<dbReference type="EMBL" id="SEZK01000052">
    <property type="protein sequence ID" value="RYU47868.1"/>
    <property type="molecule type" value="Genomic_DNA"/>
</dbReference>
<organism evidence="1 3">
    <name type="scientific">Aliivibrio finisterrensis</name>
    <dbReference type="NCBI Taxonomy" id="511998"/>
    <lineage>
        <taxon>Bacteria</taxon>
        <taxon>Pseudomonadati</taxon>
        <taxon>Pseudomonadota</taxon>
        <taxon>Gammaproteobacteria</taxon>
        <taxon>Vibrionales</taxon>
        <taxon>Vibrionaceae</taxon>
        <taxon>Aliivibrio</taxon>
    </lineage>
</organism>
<proteinExistence type="predicted"/>
<dbReference type="Proteomes" id="UP000294166">
    <property type="component" value="Unassembled WGS sequence"/>
</dbReference>
<dbReference type="RefSeq" id="WP_130049308.1">
    <property type="nucleotide sequence ID" value="NZ_SEZK01000052.1"/>
</dbReference>
<evidence type="ECO:0000313" key="3">
    <source>
        <dbReference type="Proteomes" id="UP000294063"/>
    </source>
</evidence>
<dbReference type="EMBL" id="SEZN01000054">
    <property type="protein sequence ID" value="RYU60238.1"/>
    <property type="molecule type" value="Genomic_DNA"/>
</dbReference>
<gene>
    <name evidence="2" type="ORF">ERW53_19250</name>
    <name evidence="1" type="ORF">ERW57_17875</name>
</gene>
<protein>
    <submittedName>
        <fullName evidence="1">Uncharacterized protein</fullName>
    </submittedName>
</protein>
<evidence type="ECO:0000313" key="4">
    <source>
        <dbReference type="Proteomes" id="UP000294166"/>
    </source>
</evidence>
<dbReference type="Proteomes" id="UP000294063">
    <property type="component" value="Unassembled WGS sequence"/>
</dbReference>
<keyword evidence="4" id="KW-1185">Reference proteome</keyword>
<dbReference type="AlphaFoldDB" id="A0A4V1Z863"/>
<sequence>MRTLEQVLLNINNEDPEHTIYAERPWTIKSNAIVCLEDSIDVPSNLSYFLEIFLVLDVIEDLGSDSMQRIIEYAEYDS</sequence>
<comment type="caution">
    <text evidence="1">The sequence shown here is derived from an EMBL/GenBank/DDBJ whole genome shotgun (WGS) entry which is preliminary data.</text>
</comment>
<evidence type="ECO:0000313" key="1">
    <source>
        <dbReference type="EMBL" id="RYU47868.1"/>
    </source>
</evidence>